<evidence type="ECO:0000313" key="11">
    <source>
        <dbReference type="Proteomes" id="UP000018208"/>
    </source>
</evidence>
<dbReference type="EMBL" id="AUWU02000003">
    <property type="protein sequence ID" value="KAH0575689.1"/>
    <property type="molecule type" value="Genomic_DNA"/>
</dbReference>
<evidence type="ECO:0000256" key="3">
    <source>
        <dbReference type="ARBA" id="ARBA00022741"/>
    </source>
</evidence>
<evidence type="ECO:0000313" key="9">
    <source>
        <dbReference type="EMBL" id="EST47200.1"/>
    </source>
</evidence>
<keyword evidence="5 6" id="KW-0067">ATP-binding</keyword>
<evidence type="ECO:0000256" key="6">
    <source>
        <dbReference type="PROSITE-ProRule" id="PRU10141"/>
    </source>
</evidence>
<dbReference type="Proteomes" id="UP000018208">
    <property type="component" value="Unassembled WGS sequence"/>
</dbReference>
<gene>
    <name evidence="9" type="ORF">SS50377_12710</name>
    <name evidence="10" type="ORF">SS50377_23329</name>
</gene>
<protein>
    <submittedName>
        <fullName evidence="9">Kinase, CMGC CDK</fullName>
    </submittedName>
</protein>
<evidence type="ECO:0000313" key="10">
    <source>
        <dbReference type="EMBL" id="KAH0575689.1"/>
    </source>
</evidence>
<dbReference type="PROSITE" id="PS00108">
    <property type="entry name" value="PROTEIN_KINASE_ST"/>
    <property type="match status" value="1"/>
</dbReference>
<dbReference type="CDD" id="cd00180">
    <property type="entry name" value="PKc"/>
    <property type="match status" value="1"/>
</dbReference>
<name>V6LRL2_9EUKA</name>
<evidence type="ECO:0000256" key="2">
    <source>
        <dbReference type="ARBA" id="ARBA00022679"/>
    </source>
</evidence>
<dbReference type="AlphaFoldDB" id="V6LRL2"/>
<keyword evidence="4 9" id="KW-0418">Kinase</keyword>
<dbReference type="VEuPathDB" id="GiardiaDB:SS50377_23329"/>
<organism evidence="9">
    <name type="scientific">Spironucleus salmonicida</name>
    <dbReference type="NCBI Taxonomy" id="348837"/>
    <lineage>
        <taxon>Eukaryota</taxon>
        <taxon>Metamonada</taxon>
        <taxon>Diplomonadida</taxon>
        <taxon>Hexamitidae</taxon>
        <taxon>Hexamitinae</taxon>
        <taxon>Spironucleus</taxon>
    </lineage>
</organism>
<dbReference type="GO" id="GO:0005737">
    <property type="term" value="C:cytoplasm"/>
    <property type="evidence" value="ECO:0007669"/>
    <property type="project" value="TreeGrafter"/>
</dbReference>
<dbReference type="Gene3D" id="1.10.510.10">
    <property type="entry name" value="Transferase(Phosphotransferase) domain 1"/>
    <property type="match status" value="1"/>
</dbReference>
<evidence type="ECO:0000259" key="8">
    <source>
        <dbReference type="PROSITE" id="PS50011"/>
    </source>
</evidence>
<comment type="similarity">
    <text evidence="7">Belongs to the protein kinase superfamily.</text>
</comment>
<evidence type="ECO:0000256" key="5">
    <source>
        <dbReference type="ARBA" id="ARBA00022840"/>
    </source>
</evidence>
<sequence length="474" mass="55494">MNLKSFITIITQIGQGSFSKIYSALIFSKYIIAIKDFKHMINEPEVNNEILFYKTNNNPQFFVNRIGSTDTQLLLELGICDLFQFINIFGPLSQSNASKIFSQLLRCVQYLHKQGLAHRDIKPQNFILSRNGYFKLCDFGSYCQKHNTENNLVGNLLYQPIARCQAQIIDIYAITGILIFMLTGQFDKKFIIQDQQLQQFIDSLIYPNQSEIIINFKHALKDPLFNCSKINMTQLNIPYIQESMELKLGDQNNLFSQNLQERIWTTNYYNKLEPGERVLFNCILKKEPFKKKQEIILTSYCKIKLDISLCLNKLNIIRSKKKEITCDKLKLIFKLEQDADNFLSAYFKAKYQEFVILKCNCGYLFKKFCQRCKKYASIQNNVKQLNIEDWRYLCDEGKQQIIINLIDQTQLIFNQHKELQTITTDFSTSLLNINQDSCLDYDIQDVSISETSIDTYCDKHEIKDLRLSLDGDQY</sequence>
<dbReference type="EMBL" id="KI546046">
    <property type="protein sequence ID" value="EST47200.1"/>
    <property type="molecule type" value="Genomic_DNA"/>
</dbReference>
<evidence type="ECO:0000256" key="1">
    <source>
        <dbReference type="ARBA" id="ARBA00022527"/>
    </source>
</evidence>
<dbReference type="SUPFAM" id="SSF56112">
    <property type="entry name" value="Protein kinase-like (PK-like)"/>
    <property type="match status" value="1"/>
</dbReference>
<accession>V6LRL2</accession>
<dbReference type="Pfam" id="PF00069">
    <property type="entry name" value="Pkinase"/>
    <property type="match status" value="1"/>
</dbReference>
<evidence type="ECO:0000256" key="4">
    <source>
        <dbReference type="ARBA" id="ARBA00022777"/>
    </source>
</evidence>
<dbReference type="GO" id="GO:0035556">
    <property type="term" value="P:intracellular signal transduction"/>
    <property type="evidence" value="ECO:0007669"/>
    <property type="project" value="TreeGrafter"/>
</dbReference>
<keyword evidence="2" id="KW-0808">Transferase</keyword>
<dbReference type="SMART" id="SM00220">
    <property type="entry name" value="S_TKc"/>
    <property type="match status" value="1"/>
</dbReference>
<keyword evidence="3 6" id="KW-0547">Nucleotide-binding</keyword>
<dbReference type="PROSITE" id="PS50011">
    <property type="entry name" value="PROTEIN_KINASE_DOM"/>
    <property type="match status" value="1"/>
</dbReference>
<dbReference type="PROSITE" id="PS00107">
    <property type="entry name" value="PROTEIN_KINASE_ATP"/>
    <property type="match status" value="1"/>
</dbReference>
<dbReference type="InterPro" id="IPR017441">
    <property type="entry name" value="Protein_kinase_ATP_BS"/>
</dbReference>
<dbReference type="InterPro" id="IPR008271">
    <property type="entry name" value="Ser/Thr_kinase_AS"/>
</dbReference>
<keyword evidence="11" id="KW-1185">Reference proteome</keyword>
<dbReference type="PANTHER" id="PTHR24346:SF82">
    <property type="entry name" value="KP78A-RELATED"/>
    <property type="match status" value="1"/>
</dbReference>
<dbReference type="GO" id="GO:0005524">
    <property type="term" value="F:ATP binding"/>
    <property type="evidence" value="ECO:0007669"/>
    <property type="project" value="UniProtKB-UniRule"/>
</dbReference>
<keyword evidence="1 7" id="KW-0723">Serine/threonine-protein kinase</keyword>
<feature type="domain" description="Protein kinase" evidence="8">
    <location>
        <begin position="7"/>
        <end position="290"/>
    </location>
</feature>
<dbReference type="PANTHER" id="PTHR24346">
    <property type="entry name" value="MAP/MICROTUBULE AFFINITY-REGULATING KINASE"/>
    <property type="match status" value="1"/>
</dbReference>
<evidence type="ECO:0000256" key="7">
    <source>
        <dbReference type="RuleBase" id="RU000304"/>
    </source>
</evidence>
<dbReference type="InterPro" id="IPR011009">
    <property type="entry name" value="Kinase-like_dom_sf"/>
</dbReference>
<reference evidence="9 10" key="1">
    <citation type="journal article" date="2014" name="PLoS Genet.">
        <title>The Genome of Spironucleus salmonicida Highlights a Fish Pathogen Adapted to Fluctuating Environments.</title>
        <authorList>
            <person name="Xu F."/>
            <person name="Jerlstrom-Hultqvist J."/>
            <person name="Einarsson E."/>
            <person name="Astvaldsson A."/>
            <person name="Svard S.G."/>
            <person name="Andersson J.O."/>
        </authorList>
    </citation>
    <scope>NUCLEOTIDE SEQUENCE</scope>
    <source>
        <strain evidence="10">ATCC 50377</strain>
    </source>
</reference>
<dbReference type="InterPro" id="IPR000719">
    <property type="entry name" value="Prot_kinase_dom"/>
</dbReference>
<reference evidence="10" key="2">
    <citation type="submission" date="2020-12" db="EMBL/GenBank/DDBJ databases">
        <title>New Spironucleus salmonicida genome in near-complete chromosomes.</title>
        <authorList>
            <person name="Xu F."/>
            <person name="Kurt Z."/>
            <person name="Jimenez-Gonzalez A."/>
            <person name="Astvaldsson A."/>
            <person name="Andersson J.O."/>
            <person name="Svard S.G."/>
        </authorList>
    </citation>
    <scope>NUCLEOTIDE SEQUENCE</scope>
    <source>
        <strain evidence="10">ATCC 50377</strain>
    </source>
</reference>
<feature type="binding site" evidence="6">
    <location>
        <position position="35"/>
    </location>
    <ligand>
        <name>ATP</name>
        <dbReference type="ChEBI" id="CHEBI:30616"/>
    </ligand>
</feature>
<dbReference type="OrthoDB" id="1668230at2759"/>
<proteinExistence type="inferred from homology"/>
<dbReference type="GO" id="GO:0004674">
    <property type="term" value="F:protein serine/threonine kinase activity"/>
    <property type="evidence" value="ECO:0007669"/>
    <property type="project" value="UniProtKB-KW"/>
</dbReference>